<dbReference type="AlphaFoldDB" id="A0A3B0KGZ8"/>
<organism evidence="2 3">
    <name type="scientific">Drosophila guanche</name>
    <name type="common">Fruit fly</name>
    <dbReference type="NCBI Taxonomy" id="7266"/>
    <lineage>
        <taxon>Eukaryota</taxon>
        <taxon>Metazoa</taxon>
        <taxon>Ecdysozoa</taxon>
        <taxon>Arthropoda</taxon>
        <taxon>Hexapoda</taxon>
        <taxon>Insecta</taxon>
        <taxon>Pterygota</taxon>
        <taxon>Neoptera</taxon>
        <taxon>Endopterygota</taxon>
        <taxon>Diptera</taxon>
        <taxon>Brachycera</taxon>
        <taxon>Muscomorpha</taxon>
        <taxon>Ephydroidea</taxon>
        <taxon>Drosophilidae</taxon>
        <taxon>Drosophila</taxon>
        <taxon>Sophophora</taxon>
    </lineage>
</organism>
<proteinExistence type="predicted"/>
<dbReference type="OrthoDB" id="7865833at2759"/>
<dbReference type="OMA" id="DECNPKA"/>
<accession>A0A3B0KGZ8</accession>
<keyword evidence="3" id="KW-1185">Reference proteome</keyword>
<gene>
    <name evidence="2" type="ORF">DGUA_6G017714</name>
</gene>
<evidence type="ECO:0000313" key="3">
    <source>
        <dbReference type="Proteomes" id="UP000268350"/>
    </source>
</evidence>
<reference evidence="3" key="1">
    <citation type="submission" date="2018-01" db="EMBL/GenBank/DDBJ databases">
        <authorList>
            <person name="Alioto T."/>
            <person name="Alioto T."/>
        </authorList>
    </citation>
    <scope>NUCLEOTIDE SEQUENCE [LARGE SCALE GENOMIC DNA]</scope>
</reference>
<evidence type="ECO:0000256" key="1">
    <source>
        <dbReference type="SAM" id="MobiDB-lite"/>
    </source>
</evidence>
<protein>
    <submittedName>
        <fullName evidence="2">Blast:Gliolectin</fullName>
    </submittedName>
</protein>
<feature type="compositionally biased region" description="Low complexity" evidence="1">
    <location>
        <begin position="152"/>
        <end position="167"/>
    </location>
</feature>
<evidence type="ECO:0000313" key="2">
    <source>
        <dbReference type="EMBL" id="SPP82948.1"/>
    </source>
</evidence>
<dbReference type="Proteomes" id="UP000268350">
    <property type="component" value="Unassembled WGS sequence"/>
</dbReference>
<dbReference type="EMBL" id="OUUW01000007">
    <property type="protein sequence ID" value="SPP82948.1"/>
    <property type="molecule type" value="Genomic_DNA"/>
</dbReference>
<feature type="region of interest" description="Disordered" evidence="1">
    <location>
        <begin position="137"/>
        <end position="189"/>
    </location>
</feature>
<name>A0A3B0KGZ8_DROGU</name>
<sequence>MAPIQVPPVWLPLASAEPRRPTPLTVAGKARRNLFNTDRDKVAVSTNELLACVNENSVSRALHKYGLDILADEKLEQELNRAQRQQSGWQATRLEEPFPAGVALTPSQIAATAKLIIRSRPQKPYGRSPQGIKAFYRERKAPKAISNVPKRNTSSSSNNNNNCPNNNDLQARCLDRGNSETGTIVKKDE</sequence>